<keyword evidence="2" id="KW-0732">Signal</keyword>
<organism evidence="5 6">
    <name type="scientific">Bailinhaonella thermotolerans</name>
    <dbReference type="NCBI Taxonomy" id="1070861"/>
    <lineage>
        <taxon>Bacteria</taxon>
        <taxon>Bacillati</taxon>
        <taxon>Actinomycetota</taxon>
        <taxon>Actinomycetes</taxon>
        <taxon>Streptosporangiales</taxon>
        <taxon>Streptosporangiaceae</taxon>
        <taxon>Bailinhaonella</taxon>
    </lineage>
</organism>
<sequence>MVVLVGVAGTAEGATRAAAPPGEPATGAAGTAEHAAAGLAGAPEHGISWIRAGGRTPFALTPTATPPRETLKWRPCGKKARTAASPQCADLRVPLDPARPDGERITLALSRFRATGAARGSDHLGVLLVNPGGPGAAGRSMAGHVSAKLPADLAKRFDVVGFDPRGVGGSRPRLSCVSPDAYFRAPRPDHEPADAAAENRLRQRAKRYADACRAKNARLLPHTTTVNTAHDMDAIRAALGEDKISYLGYSYGSYLGAVYATLYPERVRRLVLDSVVDPGQVWYESNMRQSEAFDARHRDFLAWVARNHRTYRLGDTLAKTSAAWYGMRKRVTARPAAGIVGARELTDIYTTGGYSDAVWPDLAAAFSAYVRKAQAQPLVKAYERFAKVGVGGENSYAGYLANECRDAAWPRDWRRWHADTARLHRRAPFLAWVNTWYNAPCAVWPQPGRRPFDVRGSHRLPPILMFQARRDPATPFQGAVRMRELFPTARLIAETGGNHGVTLSGNTCVDKHLTDYLRDGRAGQVRRTNTAWDARCEALPAPKPARHMSLELPRRLELARLLRR</sequence>
<protein>
    <submittedName>
        <fullName evidence="5">Alpha/beta hydrolase</fullName>
    </submittedName>
</protein>
<evidence type="ECO:0000256" key="1">
    <source>
        <dbReference type="ARBA" id="ARBA00010088"/>
    </source>
</evidence>
<evidence type="ECO:0000259" key="4">
    <source>
        <dbReference type="Pfam" id="PF00561"/>
    </source>
</evidence>
<dbReference type="InterPro" id="IPR000073">
    <property type="entry name" value="AB_hydrolase_1"/>
</dbReference>
<evidence type="ECO:0000313" key="6">
    <source>
        <dbReference type="Proteomes" id="UP000265768"/>
    </source>
</evidence>
<dbReference type="EMBL" id="QZEY01000024">
    <property type="protein sequence ID" value="RJL21696.1"/>
    <property type="molecule type" value="Genomic_DNA"/>
</dbReference>
<dbReference type="PANTHER" id="PTHR43248">
    <property type="entry name" value="2-SUCCINYL-6-HYDROXY-2,4-CYCLOHEXADIENE-1-CARBOXYLATE SYNTHASE"/>
    <property type="match status" value="1"/>
</dbReference>
<evidence type="ECO:0000313" key="5">
    <source>
        <dbReference type="EMBL" id="RJL21696.1"/>
    </source>
</evidence>
<feature type="domain" description="AB hydrolase-1" evidence="4">
    <location>
        <begin position="126"/>
        <end position="500"/>
    </location>
</feature>
<dbReference type="OrthoDB" id="3930934at2"/>
<dbReference type="AlphaFoldDB" id="A0A3A4A451"/>
<dbReference type="PANTHER" id="PTHR43248:SF29">
    <property type="entry name" value="TRIPEPTIDYL AMINOPEPTIDASE"/>
    <property type="match status" value="1"/>
</dbReference>
<dbReference type="Proteomes" id="UP000265768">
    <property type="component" value="Unassembled WGS sequence"/>
</dbReference>
<accession>A0A3A4A451</accession>
<reference evidence="5 6" key="1">
    <citation type="submission" date="2018-09" db="EMBL/GenBank/DDBJ databases">
        <title>YIM 75507 draft genome.</title>
        <authorList>
            <person name="Tang S."/>
            <person name="Feng Y."/>
        </authorList>
    </citation>
    <scope>NUCLEOTIDE SEQUENCE [LARGE SCALE GENOMIC DNA]</scope>
    <source>
        <strain evidence="5 6">YIM 75507</strain>
    </source>
</reference>
<evidence type="ECO:0000256" key="3">
    <source>
        <dbReference type="ARBA" id="ARBA00022801"/>
    </source>
</evidence>
<gene>
    <name evidence="5" type="ORF">D5H75_36770</name>
</gene>
<dbReference type="InterPro" id="IPR051601">
    <property type="entry name" value="Serine_prot/Carboxylest_S33"/>
</dbReference>
<comment type="similarity">
    <text evidence="1">Belongs to the peptidase S33 family.</text>
</comment>
<keyword evidence="6" id="KW-1185">Reference proteome</keyword>
<dbReference type="Pfam" id="PF00561">
    <property type="entry name" value="Abhydrolase_1"/>
    <property type="match status" value="1"/>
</dbReference>
<name>A0A3A4A451_9ACTN</name>
<keyword evidence="3 5" id="KW-0378">Hydrolase</keyword>
<evidence type="ECO:0000256" key="2">
    <source>
        <dbReference type="ARBA" id="ARBA00022729"/>
    </source>
</evidence>
<comment type="caution">
    <text evidence="5">The sequence shown here is derived from an EMBL/GenBank/DDBJ whole genome shotgun (WGS) entry which is preliminary data.</text>
</comment>
<dbReference type="Gene3D" id="3.40.50.1820">
    <property type="entry name" value="alpha/beta hydrolase"/>
    <property type="match status" value="2"/>
</dbReference>
<dbReference type="GO" id="GO:0016787">
    <property type="term" value="F:hydrolase activity"/>
    <property type="evidence" value="ECO:0007669"/>
    <property type="project" value="UniProtKB-KW"/>
</dbReference>
<dbReference type="SUPFAM" id="SSF53474">
    <property type="entry name" value="alpha/beta-Hydrolases"/>
    <property type="match status" value="1"/>
</dbReference>
<proteinExistence type="inferred from homology"/>
<dbReference type="InterPro" id="IPR029058">
    <property type="entry name" value="AB_hydrolase_fold"/>
</dbReference>